<sequence length="321" mass="36702">MESTATTEDPTAPLTDFHYHADLPDFMTGILKRMDTMESEISYFHRQLADKDAIIDMLKQQQHQLQQEQHQQQIRQLEQQQQQTQQPQQPTTTATTAQPLEEPTPVTNPWQDVTKLRTVRQPMGPVPLSHSLKKTQAAARTFFPPSPNQGFKYLYINTSKRLPTKELRTKFRRLGITTSRLLDIHYPTRNVIAVLVHNDYEREFLDHIAKFNIAPITDFDPNDPAHLQDPALAGDDISSNEKEFHMATVLNKRMLNTLHYIRAPIRRAVGIYFMNQGWISDDELNQTLAAPDAEMDSADASFVATSTTTPPARPMTNNIDD</sequence>
<gene>
    <name evidence="2" type="primary">ABSGL_01319.1 scaffold 1223</name>
</gene>
<dbReference type="EMBL" id="LT550481">
    <property type="protein sequence ID" value="SAL95978.1"/>
    <property type="molecule type" value="Genomic_DNA"/>
</dbReference>
<evidence type="ECO:0000313" key="3">
    <source>
        <dbReference type="Proteomes" id="UP000078561"/>
    </source>
</evidence>
<dbReference type="Proteomes" id="UP000078561">
    <property type="component" value="Unassembled WGS sequence"/>
</dbReference>
<keyword evidence="3" id="KW-1185">Reference proteome</keyword>
<feature type="region of interest" description="Disordered" evidence="1">
    <location>
        <begin position="69"/>
        <end position="111"/>
    </location>
</feature>
<reference evidence="2" key="1">
    <citation type="submission" date="2016-04" db="EMBL/GenBank/DDBJ databases">
        <authorList>
            <person name="Evans L.H."/>
            <person name="Alamgir A."/>
            <person name="Owens N."/>
            <person name="Weber N.D."/>
            <person name="Virtaneva K."/>
            <person name="Barbian K."/>
            <person name="Babar A."/>
            <person name="Rosenke K."/>
        </authorList>
    </citation>
    <scope>NUCLEOTIDE SEQUENCE [LARGE SCALE GENOMIC DNA]</scope>
    <source>
        <strain evidence="2">CBS 101.48</strain>
    </source>
</reference>
<dbReference type="STRING" id="4829.A0A163LRV4"/>
<proteinExistence type="predicted"/>
<dbReference type="OrthoDB" id="2206543at2759"/>
<evidence type="ECO:0000256" key="1">
    <source>
        <dbReference type="SAM" id="MobiDB-lite"/>
    </source>
</evidence>
<accession>A0A163LRV4</accession>
<organism evidence="2">
    <name type="scientific">Absidia glauca</name>
    <name type="common">Pin mould</name>
    <dbReference type="NCBI Taxonomy" id="4829"/>
    <lineage>
        <taxon>Eukaryota</taxon>
        <taxon>Fungi</taxon>
        <taxon>Fungi incertae sedis</taxon>
        <taxon>Mucoromycota</taxon>
        <taxon>Mucoromycotina</taxon>
        <taxon>Mucoromycetes</taxon>
        <taxon>Mucorales</taxon>
        <taxon>Cunninghamellaceae</taxon>
        <taxon>Absidia</taxon>
    </lineage>
</organism>
<feature type="compositionally biased region" description="Low complexity" evidence="1">
    <location>
        <begin position="69"/>
        <end position="105"/>
    </location>
</feature>
<name>A0A163LRV4_ABSGL</name>
<dbReference type="OMA" id="HNDYERE"/>
<evidence type="ECO:0000313" key="2">
    <source>
        <dbReference type="EMBL" id="SAL95978.1"/>
    </source>
</evidence>
<protein>
    <submittedName>
        <fullName evidence="2">Uncharacterized protein</fullName>
    </submittedName>
</protein>
<dbReference type="InParanoid" id="A0A163LRV4"/>
<dbReference type="AlphaFoldDB" id="A0A163LRV4"/>